<accession>A0A0E9QWE7</accession>
<protein>
    <submittedName>
        <fullName evidence="1">Uncharacterized protein</fullName>
    </submittedName>
</protein>
<reference evidence="1" key="2">
    <citation type="journal article" date="2015" name="Fish Shellfish Immunol.">
        <title>Early steps in the European eel (Anguilla anguilla)-Vibrio vulnificus interaction in the gills: Role of the RtxA13 toxin.</title>
        <authorList>
            <person name="Callol A."/>
            <person name="Pajuelo D."/>
            <person name="Ebbesson L."/>
            <person name="Teles M."/>
            <person name="MacKenzie S."/>
            <person name="Amaro C."/>
        </authorList>
    </citation>
    <scope>NUCLEOTIDE SEQUENCE</scope>
</reference>
<dbReference type="EMBL" id="GBXM01087393">
    <property type="protein sequence ID" value="JAH21184.1"/>
    <property type="molecule type" value="Transcribed_RNA"/>
</dbReference>
<organism evidence="1">
    <name type="scientific">Anguilla anguilla</name>
    <name type="common">European freshwater eel</name>
    <name type="synonym">Muraena anguilla</name>
    <dbReference type="NCBI Taxonomy" id="7936"/>
    <lineage>
        <taxon>Eukaryota</taxon>
        <taxon>Metazoa</taxon>
        <taxon>Chordata</taxon>
        <taxon>Craniata</taxon>
        <taxon>Vertebrata</taxon>
        <taxon>Euteleostomi</taxon>
        <taxon>Actinopterygii</taxon>
        <taxon>Neopterygii</taxon>
        <taxon>Teleostei</taxon>
        <taxon>Anguilliformes</taxon>
        <taxon>Anguillidae</taxon>
        <taxon>Anguilla</taxon>
    </lineage>
</organism>
<sequence>MQPIRCWRIRRLDVESRLIGLGPAVNTLLRGGRWYWIF</sequence>
<evidence type="ECO:0000313" key="1">
    <source>
        <dbReference type="EMBL" id="JAH21184.1"/>
    </source>
</evidence>
<reference evidence="1" key="1">
    <citation type="submission" date="2014-11" db="EMBL/GenBank/DDBJ databases">
        <authorList>
            <person name="Amaro Gonzalez C."/>
        </authorList>
    </citation>
    <scope>NUCLEOTIDE SEQUENCE</scope>
</reference>
<dbReference type="AlphaFoldDB" id="A0A0E9QWE7"/>
<name>A0A0E9QWE7_ANGAN</name>
<proteinExistence type="predicted"/>